<dbReference type="RefSeq" id="XP_025495437.1">
    <property type="nucleotide sequence ID" value="XM_025640515.1"/>
</dbReference>
<sequence>MLTFTTVAPVAVILIMDRATAPTSSSTSSTALWSELRLTKPLLSAQQQIYATEAIKRDTQRFVRFLEGKQDIANYDHESDHRRFRKAIYQAVTGPAFLTHQAVIRRNTSVFRKRLDAVVVQGNGEGRVDMTKLYSWFMLDLAGNLIWRELFGCLQNMESHPRLAAMGFMTFGTYFRLVGVSPLLQKLTRSVIPKRIRDYPRRESVFSIMRQRKTLSPTEMDANLMVLGVASSVTVHSAVLTATAFLAVHKQCEYRAPSGDKVEDYNFV</sequence>
<dbReference type="STRING" id="1448315.A0A319CQK5"/>
<dbReference type="GO" id="GO:0016705">
    <property type="term" value="F:oxidoreductase activity, acting on paired donors, with incorporation or reduction of molecular oxygen"/>
    <property type="evidence" value="ECO:0007669"/>
    <property type="project" value="InterPro"/>
</dbReference>
<dbReference type="InterPro" id="IPR036396">
    <property type="entry name" value="Cyt_P450_sf"/>
</dbReference>
<dbReference type="AlphaFoldDB" id="A0A319CQK5"/>
<keyword evidence="2" id="KW-1185">Reference proteome</keyword>
<dbReference type="OrthoDB" id="1470350at2759"/>
<dbReference type="GO" id="GO:0004497">
    <property type="term" value="F:monooxygenase activity"/>
    <property type="evidence" value="ECO:0007669"/>
    <property type="project" value="InterPro"/>
</dbReference>
<proteinExistence type="predicted"/>
<dbReference type="GO" id="GO:0020037">
    <property type="term" value="F:heme binding"/>
    <property type="evidence" value="ECO:0007669"/>
    <property type="project" value="InterPro"/>
</dbReference>
<name>A0A319CQK5_9EURO</name>
<dbReference type="GO" id="GO:0005506">
    <property type="term" value="F:iron ion binding"/>
    <property type="evidence" value="ECO:0007669"/>
    <property type="project" value="InterPro"/>
</dbReference>
<evidence type="ECO:0000313" key="1">
    <source>
        <dbReference type="EMBL" id="PYH85237.1"/>
    </source>
</evidence>
<evidence type="ECO:0000313" key="2">
    <source>
        <dbReference type="Proteomes" id="UP000248340"/>
    </source>
</evidence>
<dbReference type="GeneID" id="37143257"/>
<dbReference type="Gene3D" id="1.10.630.10">
    <property type="entry name" value="Cytochrome P450"/>
    <property type="match status" value="1"/>
</dbReference>
<dbReference type="EMBL" id="KZ821680">
    <property type="protein sequence ID" value="PYH85237.1"/>
    <property type="molecule type" value="Genomic_DNA"/>
</dbReference>
<evidence type="ECO:0008006" key="3">
    <source>
        <dbReference type="Google" id="ProtNLM"/>
    </source>
</evidence>
<accession>A0A319CQK5</accession>
<dbReference type="SUPFAM" id="SSF48264">
    <property type="entry name" value="Cytochrome P450"/>
    <property type="match status" value="1"/>
</dbReference>
<gene>
    <name evidence="1" type="ORF">BO82DRAFT_429277</name>
</gene>
<protein>
    <recommendedName>
        <fullName evidence="3">Cytochrome P450</fullName>
    </recommendedName>
</protein>
<reference evidence="1 2" key="1">
    <citation type="submission" date="2016-12" db="EMBL/GenBank/DDBJ databases">
        <title>The genomes of Aspergillus section Nigri reveals drivers in fungal speciation.</title>
        <authorList>
            <consortium name="DOE Joint Genome Institute"/>
            <person name="Vesth T.C."/>
            <person name="Nybo J."/>
            <person name="Theobald S."/>
            <person name="Brandl J."/>
            <person name="Frisvad J.C."/>
            <person name="Nielsen K.F."/>
            <person name="Lyhne E.K."/>
            <person name="Kogle M.E."/>
            <person name="Kuo A."/>
            <person name="Riley R."/>
            <person name="Clum A."/>
            <person name="Nolan M."/>
            <person name="Lipzen A."/>
            <person name="Salamov A."/>
            <person name="Henrissat B."/>
            <person name="Wiebenga A."/>
            <person name="De Vries R.P."/>
            <person name="Grigoriev I.V."/>
            <person name="Mortensen U.H."/>
            <person name="Andersen M.R."/>
            <person name="Baker S.E."/>
        </authorList>
    </citation>
    <scope>NUCLEOTIDE SEQUENCE [LARGE SCALE GENOMIC DNA]</scope>
    <source>
        <strain evidence="1 2">CBS 121591</strain>
    </source>
</reference>
<dbReference type="VEuPathDB" id="FungiDB:BO82DRAFT_429277"/>
<dbReference type="Proteomes" id="UP000248340">
    <property type="component" value="Unassembled WGS sequence"/>
</dbReference>
<organism evidence="1 2">
    <name type="scientific">Aspergillus uvarum CBS 121591</name>
    <dbReference type="NCBI Taxonomy" id="1448315"/>
    <lineage>
        <taxon>Eukaryota</taxon>
        <taxon>Fungi</taxon>
        <taxon>Dikarya</taxon>
        <taxon>Ascomycota</taxon>
        <taxon>Pezizomycotina</taxon>
        <taxon>Eurotiomycetes</taxon>
        <taxon>Eurotiomycetidae</taxon>
        <taxon>Eurotiales</taxon>
        <taxon>Aspergillaceae</taxon>
        <taxon>Aspergillus</taxon>
        <taxon>Aspergillus subgen. Circumdati</taxon>
    </lineage>
</organism>